<gene>
    <name evidence="4" type="ORF">ETD83_33010</name>
</gene>
<reference evidence="4 5" key="1">
    <citation type="submission" date="2019-05" db="EMBL/GenBank/DDBJ databases">
        <title>Draft genome sequence of Actinomadura sp. 14C53.</title>
        <authorList>
            <person name="Saricaoglu S."/>
            <person name="Isik K."/>
        </authorList>
    </citation>
    <scope>NUCLEOTIDE SEQUENCE [LARGE SCALE GENOMIC DNA]</scope>
    <source>
        <strain evidence="4 5">14C53</strain>
    </source>
</reference>
<feature type="domain" description="Isopenicillin N synthase-like Fe(2+) 2OG dioxygenase" evidence="3">
    <location>
        <begin position="139"/>
        <end position="224"/>
    </location>
</feature>
<dbReference type="Gene3D" id="2.60.120.330">
    <property type="entry name" value="B-lactam Antibiotic, Isopenicillin N Synthase, Chain"/>
    <property type="match status" value="1"/>
</dbReference>
<protein>
    <recommendedName>
        <fullName evidence="3">Isopenicillin N synthase-like Fe(2+) 2OG dioxygenase domain-containing protein</fullName>
    </recommendedName>
</protein>
<evidence type="ECO:0000313" key="5">
    <source>
        <dbReference type="Proteomes" id="UP000309174"/>
    </source>
</evidence>
<keyword evidence="5" id="KW-1185">Reference proteome</keyword>
<evidence type="ECO:0000259" key="3">
    <source>
        <dbReference type="Pfam" id="PF03171"/>
    </source>
</evidence>
<dbReference type="GO" id="GO:0017000">
    <property type="term" value="P:antibiotic biosynthetic process"/>
    <property type="evidence" value="ECO:0007669"/>
    <property type="project" value="UniProtKB-KW"/>
</dbReference>
<evidence type="ECO:0000313" key="4">
    <source>
        <dbReference type="EMBL" id="TMQ90974.1"/>
    </source>
</evidence>
<dbReference type="SUPFAM" id="SSF51197">
    <property type="entry name" value="Clavaminate synthase-like"/>
    <property type="match status" value="1"/>
</dbReference>
<dbReference type="EMBL" id="VCKW01000246">
    <property type="protein sequence ID" value="TMQ90974.1"/>
    <property type="molecule type" value="Genomic_DNA"/>
</dbReference>
<dbReference type="RefSeq" id="WP_138649129.1">
    <property type="nucleotide sequence ID" value="NZ_VCKW01000246.1"/>
</dbReference>
<dbReference type="AlphaFoldDB" id="A0A5C4J422"/>
<dbReference type="Proteomes" id="UP000309174">
    <property type="component" value="Unassembled WGS sequence"/>
</dbReference>
<name>A0A5C4J422_9ACTN</name>
<dbReference type="OrthoDB" id="21825at2"/>
<evidence type="ECO:0000256" key="2">
    <source>
        <dbReference type="ARBA" id="ARBA00023194"/>
    </source>
</evidence>
<keyword evidence="2" id="KW-0045">Antibiotic biosynthesis</keyword>
<dbReference type="Pfam" id="PF03171">
    <property type="entry name" value="2OG-FeII_Oxy"/>
    <property type="match status" value="1"/>
</dbReference>
<dbReference type="InterPro" id="IPR027443">
    <property type="entry name" value="IPNS-like_sf"/>
</dbReference>
<comment type="pathway">
    <text evidence="1">Antibiotic biosynthesis.</text>
</comment>
<organism evidence="4 5">
    <name type="scientific">Actinomadura soli</name>
    <dbReference type="NCBI Taxonomy" id="2508997"/>
    <lineage>
        <taxon>Bacteria</taxon>
        <taxon>Bacillati</taxon>
        <taxon>Actinomycetota</taxon>
        <taxon>Actinomycetes</taxon>
        <taxon>Streptosporangiales</taxon>
        <taxon>Thermomonosporaceae</taxon>
        <taxon>Actinomadura</taxon>
    </lineage>
</organism>
<dbReference type="InterPro" id="IPR044861">
    <property type="entry name" value="IPNS-like_FE2OG_OXY"/>
</dbReference>
<sequence>MLSQIFSDGYARAGLDAKQAALLADLYGRLREFFASDDRIKIRYASNDFLGGYRPTGFVHAGDPQQPDMNDSFIYWDPDRSRKIPHAEEVQWLLKALDAYRQGVAMRIVADLVRELCDHYDHAAAPKFEECSVLQCNSFGVASDREFLQTCHEDGVAATVIWTSGQGLEGCHEMDGTALLCGPEEVLVMPGSVLEVMTGGEVRSFYHKVRNHRDLERKSIMYFASFDISRGPIKPFVVNDENREIDIRELIRSGTDTFGLVKDFVLGP</sequence>
<proteinExistence type="predicted"/>
<comment type="caution">
    <text evidence="4">The sequence shown here is derived from an EMBL/GenBank/DDBJ whole genome shotgun (WGS) entry which is preliminary data.</text>
</comment>
<accession>A0A5C4J422</accession>
<evidence type="ECO:0000256" key="1">
    <source>
        <dbReference type="ARBA" id="ARBA00004792"/>
    </source>
</evidence>